<evidence type="ECO:0000313" key="10">
    <source>
        <dbReference type="Proteomes" id="UP000186997"/>
    </source>
</evidence>
<dbReference type="Gene3D" id="1.10.1020.10">
    <property type="entry name" value="Adenine-specific Methyltransferase, Domain 2"/>
    <property type="match status" value="1"/>
</dbReference>
<sequence>MSGKPFLKWAGGKRWLVDREEFKIPSYTGRYIEPFLGGGAVFFFLQPTASILSDINPKLIETYQSIRDDWKTVWSILSEHQIKHCSEYYYRQRGYQPGTPAERAALFLYLNRSCWNGLYRENLKGQFNVPIGTKTKILMDDDDFQWTSQRLEKSEISCCDFADTIKKSEAGDFLFVDPPYTTAHNMNGFVKYNQNIFSWEDQIRLRDELVAARNRGVHIVSTNANHQSVHDLYRNCGELYEVSRASVISGKKKGRSSTEELLIVLEP</sequence>
<evidence type="ECO:0000256" key="5">
    <source>
        <dbReference type="ARBA" id="ARBA00022691"/>
    </source>
</evidence>
<evidence type="ECO:0000256" key="8">
    <source>
        <dbReference type="RuleBase" id="RU361257"/>
    </source>
</evidence>
<gene>
    <name evidence="9" type="ORF">SAMN05421665_1225</name>
</gene>
<evidence type="ECO:0000256" key="4">
    <source>
        <dbReference type="ARBA" id="ARBA00022679"/>
    </source>
</evidence>
<keyword evidence="10" id="KW-1185">Reference proteome</keyword>
<dbReference type="PROSITE" id="PS00092">
    <property type="entry name" value="N6_MTASE"/>
    <property type="match status" value="1"/>
</dbReference>
<dbReference type="InterPro" id="IPR029063">
    <property type="entry name" value="SAM-dependent_MTases_sf"/>
</dbReference>
<evidence type="ECO:0000313" key="9">
    <source>
        <dbReference type="EMBL" id="SIT81151.1"/>
    </source>
</evidence>
<dbReference type="Gene3D" id="3.40.50.150">
    <property type="entry name" value="Vaccinia Virus protein VP39"/>
    <property type="match status" value="1"/>
</dbReference>
<dbReference type="InterPro" id="IPR023095">
    <property type="entry name" value="Ade_MeTrfase_dom_2"/>
</dbReference>
<feature type="binding site" evidence="7">
    <location>
        <position position="54"/>
    </location>
    <ligand>
        <name>S-adenosyl-L-methionine</name>
        <dbReference type="ChEBI" id="CHEBI:59789"/>
    </ligand>
</feature>
<dbReference type="GO" id="GO:0032259">
    <property type="term" value="P:methylation"/>
    <property type="evidence" value="ECO:0007669"/>
    <property type="project" value="UniProtKB-KW"/>
</dbReference>
<feature type="binding site" evidence="7">
    <location>
        <position position="13"/>
    </location>
    <ligand>
        <name>S-adenosyl-L-methionine</name>
        <dbReference type="ChEBI" id="CHEBI:59789"/>
    </ligand>
</feature>
<dbReference type="InterPro" id="IPR002052">
    <property type="entry name" value="DNA_methylase_N6_adenine_CS"/>
</dbReference>
<dbReference type="EMBL" id="FTPR01000001">
    <property type="protein sequence ID" value="SIT81151.1"/>
    <property type="molecule type" value="Genomic_DNA"/>
</dbReference>
<accession>A0A1R3WSF6</accession>
<dbReference type="AlphaFoldDB" id="A0A1R3WSF6"/>
<dbReference type="PANTHER" id="PTHR30481">
    <property type="entry name" value="DNA ADENINE METHYLASE"/>
    <property type="match status" value="1"/>
</dbReference>
<dbReference type="NCBIfam" id="TIGR00571">
    <property type="entry name" value="dam"/>
    <property type="match status" value="1"/>
</dbReference>
<feature type="binding site" evidence="7">
    <location>
        <position position="177"/>
    </location>
    <ligand>
        <name>S-adenosyl-L-methionine</name>
        <dbReference type="ChEBI" id="CHEBI:59789"/>
    </ligand>
</feature>
<dbReference type="EC" id="2.1.1.72" evidence="2 8"/>
<name>A0A1R3WSF6_9RHOB</name>
<dbReference type="GO" id="GO:0006298">
    <property type="term" value="P:mismatch repair"/>
    <property type="evidence" value="ECO:0007669"/>
    <property type="project" value="TreeGrafter"/>
</dbReference>
<organism evidence="9 10">
    <name type="scientific">Yoonia rosea</name>
    <dbReference type="NCBI Taxonomy" id="287098"/>
    <lineage>
        <taxon>Bacteria</taxon>
        <taxon>Pseudomonadati</taxon>
        <taxon>Pseudomonadota</taxon>
        <taxon>Alphaproteobacteria</taxon>
        <taxon>Rhodobacterales</taxon>
        <taxon>Paracoccaceae</taxon>
        <taxon>Yoonia</taxon>
    </lineage>
</organism>
<dbReference type="InterPro" id="IPR012327">
    <property type="entry name" value="MeTrfase_D12"/>
</dbReference>
<evidence type="ECO:0000256" key="3">
    <source>
        <dbReference type="ARBA" id="ARBA00022603"/>
    </source>
</evidence>
<dbReference type="InterPro" id="IPR012263">
    <property type="entry name" value="M_m6A_EcoRV"/>
</dbReference>
<dbReference type="PIRSF" id="PIRSF000398">
    <property type="entry name" value="M_m6A_EcoRV"/>
    <property type="match status" value="1"/>
</dbReference>
<protein>
    <recommendedName>
        <fullName evidence="2 8">Site-specific DNA-methyltransferase (adenine-specific)</fullName>
        <ecNumber evidence="2 8">2.1.1.72</ecNumber>
    </recommendedName>
</protein>
<keyword evidence="5 8" id="KW-0949">S-adenosyl-L-methionine</keyword>
<keyword evidence="3 8" id="KW-0489">Methyltransferase</keyword>
<evidence type="ECO:0000256" key="7">
    <source>
        <dbReference type="PIRSR" id="PIRSR000398-1"/>
    </source>
</evidence>
<dbReference type="PANTHER" id="PTHR30481:SF3">
    <property type="entry name" value="DNA ADENINE METHYLASE"/>
    <property type="match status" value="1"/>
</dbReference>
<comment type="similarity">
    <text evidence="1 8">Belongs to the N(4)/N(6)-methyltransferase family.</text>
</comment>
<dbReference type="SUPFAM" id="SSF53335">
    <property type="entry name" value="S-adenosyl-L-methionine-dependent methyltransferases"/>
    <property type="match status" value="1"/>
</dbReference>
<reference evidence="10" key="1">
    <citation type="submission" date="2017-01" db="EMBL/GenBank/DDBJ databases">
        <authorList>
            <person name="Varghese N."/>
            <person name="Submissions S."/>
        </authorList>
    </citation>
    <scope>NUCLEOTIDE SEQUENCE [LARGE SCALE GENOMIC DNA]</scope>
    <source>
        <strain evidence="10">DSM 29591</strain>
    </source>
</reference>
<dbReference type="GO" id="GO:1904047">
    <property type="term" value="F:S-adenosyl-L-methionine binding"/>
    <property type="evidence" value="ECO:0007669"/>
    <property type="project" value="TreeGrafter"/>
</dbReference>
<dbReference type="GO" id="GO:0043565">
    <property type="term" value="F:sequence-specific DNA binding"/>
    <property type="evidence" value="ECO:0007669"/>
    <property type="project" value="TreeGrafter"/>
</dbReference>
<dbReference type="OrthoDB" id="9805629at2"/>
<dbReference type="Pfam" id="PF02086">
    <property type="entry name" value="MethyltransfD12"/>
    <property type="match status" value="1"/>
</dbReference>
<evidence type="ECO:0000256" key="6">
    <source>
        <dbReference type="ARBA" id="ARBA00047942"/>
    </source>
</evidence>
<dbReference type="Proteomes" id="UP000186997">
    <property type="component" value="Unassembled WGS sequence"/>
</dbReference>
<dbReference type="GO" id="GO:0009007">
    <property type="term" value="F:site-specific DNA-methyltransferase (adenine-specific) activity"/>
    <property type="evidence" value="ECO:0007669"/>
    <property type="project" value="UniProtKB-UniRule"/>
</dbReference>
<evidence type="ECO:0000256" key="2">
    <source>
        <dbReference type="ARBA" id="ARBA00011900"/>
    </source>
</evidence>
<keyword evidence="4 8" id="KW-0808">Transferase</keyword>
<feature type="binding site" evidence="7">
    <location>
        <position position="9"/>
    </location>
    <ligand>
        <name>S-adenosyl-L-methionine</name>
        <dbReference type="ChEBI" id="CHEBI:59789"/>
    </ligand>
</feature>
<comment type="catalytic activity">
    <reaction evidence="6 8">
        <text>a 2'-deoxyadenosine in DNA + S-adenosyl-L-methionine = an N(6)-methyl-2'-deoxyadenosine in DNA + S-adenosyl-L-homocysteine + H(+)</text>
        <dbReference type="Rhea" id="RHEA:15197"/>
        <dbReference type="Rhea" id="RHEA-COMP:12418"/>
        <dbReference type="Rhea" id="RHEA-COMP:12419"/>
        <dbReference type="ChEBI" id="CHEBI:15378"/>
        <dbReference type="ChEBI" id="CHEBI:57856"/>
        <dbReference type="ChEBI" id="CHEBI:59789"/>
        <dbReference type="ChEBI" id="CHEBI:90615"/>
        <dbReference type="ChEBI" id="CHEBI:90616"/>
        <dbReference type="EC" id="2.1.1.72"/>
    </reaction>
</comment>
<dbReference type="STRING" id="287098.SAMN05421665_1225"/>
<dbReference type="GO" id="GO:0009307">
    <property type="term" value="P:DNA restriction-modification system"/>
    <property type="evidence" value="ECO:0007669"/>
    <property type="project" value="InterPro"/>
</dbReference>
<proteinExistence type="inferred from homology"/>
<evidence type="ECO:0000256" key="1">
    <source>
        <dbReference type="ARBA" id="ARBA00006594"/>
    </source>
</evidence>
<dbReference type="PRINTS" id="PR00505">
    <property type="entry name" value="D12N6MTFRASE"/>
</dbReference>